<dbReference type="InterPro" id="IPR010298">
    <property type="entry name" value="YacP-like"/>
</dbReference>
<dbReference type="STRING" id="1458985.BJP34_04915"/>
<sequence length="182" mass="20664">MSCSSPLAILLVDGYNVIGSWSFLKNTRDRDGLLSSRQELIETLANYSAFVGYDTEIVFDAHSLNTPNSREVITNHLSVYYTDFGETADTYIEKFCASYRNKLVQPTKRLIVATSDRAQQLTVVGYGAQCMSCQQLLSDVECTARRTRRKYRPQKSSRGRFLVNSLDAKAQQRLEQLRNSIK</sequence>
<dbReference type="KEGG" id="mpro:BJP34_04915"/>
<organism evidence="1 2">
    <name type="scientific">Moorena producens PAL-8-15-08-1</name>
    <dbReference type="NCBI Taxonomy" id="1458985"/>
    <lineage>
        <taxon>Bacteria</taxon>
        <taxon>Bacillati</taxon>
        <taxon>Cyanobacteriota</taxon>
        <taxon>Cyanophyceae</taxon>
        <taxon>Coleofasciculales</taxon>
        <taxon>Coleofasciculaceae</taxon>
        <taxon>Moorena</taxon>
    </lineage>
</organism>
<gene>
    <name evidence="1" type="ORF">BJP34_04915</name>
</gene>
<proteinExistence type="predicted"/>
<reference evidence="2" key="1">
    <citation type="submission" date="2016-10" db="EMBL/GenBank/DDBJ databases">
        <title>Comparative genomics uncovers the prolific and rare metabolic potential of the cyanobacterial genus Moorea.</title>
        <authorList>
            <person name="Leao T."/>
            <person name="Castelao G."/>
            <person name="Korobeynikov A."/>
            <person name="Monroe E.A."/>
            <person name="Podell S."/>
            <person name="Glukhov E."/>
            <person name="Allen E."/>
            <person name="Gerwick W.H."/>
            <person name="Gerwick L."/>
        </authorList>
    </citation>
    <scope>NUCLEOTIDE SEQUENCE [LARGE SCALE GENOMIC DNA]</scope>
    <source>
        <strain evidence="2">PAL-8-15-08-1</strain>
    </source>
</reference>
<protein>
    <submittedName>
        <fullName evidence="1">RNA-binding protein</fullName>
    </submittedName>
</protein>
<name>A0A1D8TMQ6_9CYAN</name>
<dbReference type="AlphaFoldDB" id="A0A1D8TMQ6"/>
<dbReference type="EMBL" id="CP017599">
    <property type="protein sequence ID" value="AOW98883.1"/>
    <property type="molecule type" value="Genomic_DNA"/>
</dbReference>
<dbReference type="Pfam" id="PF05991">
    <property type="entry name" value="NYN_YacP"/>
    <property type="match status" value="1"/>
</dbReference>
<dbReference type="OrthoDB" id="9792160at2"/>
<evidence type="ECO:0000313" key="1">
    <source>
        <dbReference type="EMBL" id="AOW98883.1"/>
    </source>
</evidence>
<accession>A0A1D8TMQ6</accession>
<dbReference type="CDD" id="cd10912">
    <property type="entry name" value="PIN_YacP-like"/>
    <property type="match status" value="1"/>
</dbReference>
<dbReference type="PANTHER" id="PTHR34547:SF1">
    <property type="entry name" value="YACP-LIKE NYN DOMAIN PROTEIN"/>
    <property type="match status" value="1"/>
</dbReference>
<dbReference type="Proteomes" id="UP000177870">
    <property type="component" value="Chromosome"/>
</dbReference>
<dbReference type="PANTHER" id="PTHR34547">
    <property type="entry name" value="YACP-LIKE NYN DOMAIN PROTEIN"/>
    <property type="match status" value="1"/>
</dbReference>
<evidence type="ECO:0000313" key="2">
    <source>
        <dbReference type="Proteomes" id="UP000177870"/>
    </source>
</evidence>
<dbReference type="RefSeq" id="WP_070391386.1">
    <property type="nucleotide sequence ID" value="NZ_CP017599.1"/>
</dbReference>